<keyword evidence="2" id="KW-1185">Reference proteome</keyword>
<accession>A0A6M4MDZ7</accession>
<organism evidence="1 2">
    <name type="scientific">Alteromonas pelagimontana</name>
    <dbReference type="NCBI Taxonomy" id="1858656"/>
    <lineage>
        <taxon>Bacteria</taxon>
        <taxon>Pseudomonadati</taxon>
        <taxon>Pseudomonadota</taxon>
        <taxon>Gammaproteobacteria</taxon>
        <taxon>Alteromonadales</taxon>
        <taxon>Alteromonadaceae</taxon>
        <taxon>Alteromonas/Salinimonas group</taxon>
        <taxon>Alteromonas</taxon>
    </lineage>
</organism>
<name>A0A6M4MDZ7_9ALTE</name>
<dbReference type="AlphaFoldDB" id="A0A6M4MDZ7"/>
<dbReference type="OrthoDB" id="6390750at2"/>
<evidence type="ECO:0000313" key="2">
    <source>
        <dbReference type="Proteomes" id="UP000219285"/>
    </source>
</evidence>
<reference evidence="1 2" key="2">
    <citation type="submission" date="2020-04" db="EMBL/GenBank/DDBJ databases">
        <title>Complete genome sequence of Alteromonas pelagimontana 5.12T.</title>
        <authorList>
            <person name="Sinha R.K."/>
            <person name="Krishnan K.P."/>
            <person name="Kurian J.P."/>
        </authorList>
    </citation>
    <scope>NUCLEOTIDE SEQUENCE [LARGE SCALE GENOMIC DNA]</scope>
    <source>
        <strain evidence="1 2">5.12</strain>
    </source>
</reference>
<gene>
    <name evidence="1" type="ORF">CA267_010870</name>
</gene>
<dbReference type="Proteomes" id="UP000219285">
    <property type="component" value="Chromosome"/>
</dbReference>
<evidence type="ECO:0000313" key="1">
    <source>
        <dbReference type="EMBL" id="QJR81247.1"/>
    </source>
</evidence>
<protein>
    <submittedName>
        <fullName evidence="1">Uncharacterized protein</fullName>
    </submittedName>
</protein>
<proteinExistence type="predicted"/>
<dbReference type="EMBL" id="CP052766">
    <property type="protein sequence ID" value="QJR81247.1"/>
    <property type="molecule type" value="Genomic_DNA"/>
</dbReference>
<dbReference type="KEGG" id="apel:CA267_010870"/>
<dbReference type="RefSeq" id="WP_075607461.1">
    <property type="nucleotide sequence ID" value="NZ_CP052766.1"/>
</dbReference>
<sequence length="172" mass="19961">MKYLIFSLLLIAFNSYSLTLGMTLRTQFKYSDYVGVVEILEIDSSQSCGQLVTAKPLKTFKGKDEIFQFWVLNEKDLLLIDSEKYLAFLSERQQEIHCDNAVLSTSLGFQTFFPFRSYDGKMYVLAYRESFMSSNDTISYYSVGFVEMLQVIDQRIFALGKWSELEEALLEE</sequence>
<reference evidence="2" key="1">
    <citation type="submission" date="2014-12" db="EMBL/GenBank/DDBJ databases">
        <title>Complete genome sequence of a multi-drug resistant Klebsiella pneumoniae.</title>
        <authorList>
            <person name="Hua X."/>
            <person name="Chen Q."/>
            <person name="Li X."/>
            <person name="Feng Y."/>
            <person name="Ruan Z."/>
            <person name="Yu Y."/>
        </authorList>
    </citation>
    <scope>NUCLEOTIDE SEQUENCE [LARGE SCALE GENOMIC DNA]</scope>
    <source>
        <strain evidence="2">5.12</strain>
    </source>
</reference>